<sequence>MKLFLIDLDNTLINSVISGETEEIEINGSAVNCLNNFYGLKVLIASGQRSDVLKKLQTTGLDLCINEFVISEKSLFEILDDLVSKKRVMLNDQSYFDVTVASGNQDFLSKITEKFPWIYTINVKELEN</sequence>
<evidence type="ECO:0000313" key="1">
    <source>
        <dbReference type="EMBL" id="KKQ67076.1"/>
    </source>
</evidence>
<reference evidence="1 2" key="1">
    <citation type="journal article" date="2015" name="Nature">
        <title>rRNA introns, odd ribosomes, and small enigmatic genomes across a large radiation of phyla.</title>
        <authorList>
            <person name="Brown C.T."/>
            <person name="Hug L.A."/>
            <person name="Thomas B.C."/>
            <person name="Sharon I."/>
            <person name="Castelle C.J."/>
            <person name="Singh A."/>
            <person name="Wilkins M.J."/>
            <person name="Williams K.H."/>
            <person name="Banfield J.F."/>
        </authorList>
    </citation>
    <scope>NUCLEOTIDE SEQUENCE [LARGE SCALE GENOMIC DNA]</scope>
</reference>
<dbReference type="EMBL" id="LBUP01000001">
    <property type="protein sequence ID" value="KKQ67076.1"/>
    <property type="molecule type" value="Genomic_DNA"/>
</dbReference>
<organism evidence="1 2">
    <name type="scientific">Candidatus Daviesbacteria bacterium GW2011_GWA2_38_24</name>
    <dbReference type="NCBI Taxonomy" id="1618422"/>
    <lineage>
        <taxon>Bacteria</taxon>
        <taxon>Candidatus Daviesiibacteriota</taxon>
    </lineage>
</organism>
<proteinExistence type="predicted"/>
<dbReference type="InterPro" id="IPR036412">
    <property type="entry name" value="HAD-like_sf"/>
</dbReference>
<accession>A0A0G0MQ59</accession>
<comment type="caution">
    <text evidence="1">The sequence shown here is derived from an EMBL/GenBank/DDBJ whole genome shotgun (WGS) entry which is preliminary data.</text>
</comment>
<dbReference type="AlphaFoldDB" id="A0A0G0MQ59"/>
<name>A0A0G0MQ59_9BACT</name>
<evidence type="ECO:0000313" key="2">
    <source>
        <dbReference type="Proteomes" id="UP000034235"/>
    </source>
</evidence>
<dbReference type="SUPFAM" id="SSF56784">
    <property type="entry name" value="HAD-like"/>
    <property type="match status" value="1"/>
</dbReference>
<gene>
    <name evidence="1" type="ORF">US86_C0001G0003</name>
</gene>
<protein>
    <submittedName>
        <fullName evidence="1">Uncharacterized protein</fullName>
    </submittedName>
</protein>
<dbReference type="Proteomes" id="UP000034235">
    <property type="component" value="Unassembled WGS sequence"/>
</dbReference>